<dbReference type="FunFam" id="1.10.286.20:FF:000001">
    <property type="entry name" value="Elongation factor Ts"/>
    <property type="match status" value="1"/>
</dbReference>
<evidence type="ECO:0000256" key="6">
    <source>
        <dbReference type="RuleBase" id="RU000642"/>
    </source>
</evidence>
<comment type="subcellular location">
    <subcellularLocation>
        <location evidence="5 7">Cytoplasm</location>
    </subcellularLocation>
</comment>
<reference evidence="9 10" key="1">
    <citation type="submission" date="2017-06" db="EMBL/GenBank/DDBJ databases">
        <title>Novel microbial phyla capable of carbon fixation and sulfur reduction in deep-sea sediments.</title>
        <authorList>
            <person name="Huang J."/>
            <person name="Baker B."/>
            <person name="Wang Y."/>
        </authorList>
    </citation>
    <scope>NUCLEOTIDE SEQUENCE [LARGE SCALE GENOMIC DNA]</scope>
    <source>
        <strain evidence="9">B3_TA06</strain>
    </source>
</reference>
<keyword evidence="3 5" id="KW-0251">Elongation factor</keyword>
<dbReference type="GO" id="GO:0003746">
    <property type="term" value="F:translation elongation factor activity"/>
    <property type="evidence" value="ECO:0007669"/>
    <property type="project" value="UniProtKB-UniRule"/>
</dbReference>
<dbReference type="Gene3D" id="1.10.286.20">
    <property type="match status" value="1"/>
</dbReference>
<evidence type="ECO:0000256" key="5">
    <source>
        <dbReference type="HAMAP-Rule" id="MF_00050"/>
    </source>
</evidence>
<dbReference type="PROSITE" id="PS01127">
    <property type="entry name" value="EF_TS_2"/>
    <property type="match status" value="1"/>
</dbReference>
<dbReference type="EMBL" id="NJBO01000008">
    <property type="protein sequence ID" value="TKJ42827.1"/>
    <property type="molecule type" value="Genomic_DNA"/>
</dbReference>
<keyword evidence="4 5" id="KW-0648">Protein biosynthesis</keyword>
<comment type="similarity">
    <text evidence="1 5 6">Belongs to the EF-Ts family.</text>
</comment>
<organism evidence="9 10">
    <name type="scientific">candidate division TA06 bacterium B3_TA06</name>
    <dbReference type="NCBI Taxonomy" id="2012487"/>
    <lineage>
        <taxon>Bacteria</taxon>
        <taxon>Bacteria division TA06</taxon>
    </lineage>
</organism>
<protein>
    <recommendedName>
        <fullName evidence="2 5">Elongation factor Ts</fullName>
        <shortName evidence="5">EF-Ts</shortName>
    </recommendedName>
</protein>
<sequence>MVSELDAIKELRARTGAGVLDCKKAIAESEGDIQRAIDVLRKKGIAKAESKAGREAKEGIIEAYIHPGAKLGVLLELNCETDFVARNQEFKNLAHHIAMHIAASDPVAVSRKDVPDEILQREREIYTEQARASGKPEHVIEKIVAGRLDKYYKESCLLEQPFVKDPDKAVKDVITEKIAKIGENIVVQRFQRFKIGEE</sequence>
<name>A0A532V784_UNCT6</name>
<dbReference type="Proteomes" id="UP000317778">
    <property type="component" value="Unassembled WGS sequence"/>
</dbReference>
<dbReference type="InterPro" id="IPR009060">
    <property type="entry name" value="UBA-like_sf"/>
</dbReference>
<dbReference type="Pfam" id="PF00889">
    <property type="entry name" value="EF_TS"/>
    <property type="match status" value="1"/>
</dbReference>
<dbReference type="InterPro" id="IPR036402">
    <property type="entry name" value="EF-Ts_dimer_sf"/>
</dbReference>
<dbReference type="CDD" id="cd14275">
    <property type="entry name" value="UBA_EF-Ts"/>
    <property type="match status" value="1"/>
</dbReference>
<dbReference type="NCBIfam" id="TIGR00116">
    <property type="entry name" value="tsf"/>
    <property type="match status" value="2"/>
</dbReference>
<dbReference type="InterPro" id="IPR001816">
    <property type="entry name" value="Transl_elong_EFTs/EF1B"/>
</dbReference>
<dbReference type="GO" id="GO:0005737">
    <property type="term" value="C:cytoplasm"/>
    <property type="evidence" value="ECO:0007669"/>
    <property type="project" value="UniProtKB-SubCell"/>
</dbReference>
<dbReference type="InterPro" id="IPR014039">
    <property type="entry name" value="Transl_elong_EFTs/EF1B_dimer"/>
</dbReference>
<evidence type="ECO:0000256" key="3">
    <source>
        <dbReference type="ARBA" id="ARBA00022768"/>
    </source>
</evidence>
<comment type="function">
    <text evidence="5 6">Associates with the EF-Tu.GDP complex and induces the exchange of GDP to GTP. It remains bound to the aminoacyl-tRNA.EF-Tu.GTP complex up to the GTP hydrolysis stage on the ribosome.</text>
</comment>
<dbReference type="AlphaFoldDB" id="A0A532V784"/>
<evidence type="ECO:0000256" key="7">
    <source>
        <dbReference type="RuleBase" id="RU000643"/>
    </source>
</evidence>
<feature type="domain" description="Translation elongation factor EFTs/EF1B dimerisation" evidence="8">
    <location>
        <begin position="92"/>
        <end position="197"/>
    </location>
</feature>
<evidence type="ECO:0000313" key="9">
    <source>
        <dbReference type="EMBL" id="TKJ42827.1"/>
    </source>
</evidence>
<dbReference type="SUPFAM" id="SSF46934">
    <property type="entry name" value="UBA-like"/>
    <property type="match status" value="1"/>
</dbReference>
<evidence type="ECO:0000313" key="10">
    <source>
        <dbReference type="Proteomes" id="UP000317778"/>
    </source>
</evidence>
<evidence type="ECO:0000259" key="8">
    <source>
        <dbReference type="Pfam" id="PF00889"/>
    </source>
</evidence>
<evidence type="ECO:0000256" key="1">
    <source>
        <dbReference type="ARBA" id="ARBA00005532"/>
    </source>
</evidence>
<dbReference type="FunFam" id="1.10.8.10:FF:000001">
    <property type="entry name" value="Elongation factor Ts"/>
    <property type="match status" value="1"/>
</dbReference>
<keyword evidence="5" id="KW-0963">Cytoplasm</keyword>
<evidence type="ECO:0000256" key="4">
    <source>
        <dbReference type="ARBA" id="ARBA00022917"/>
    </source>
</evidence>
<accession>A0A532V784</accession>
<dbReference type="Gene3D" id="1.10.8.10">
    <property type="entry name" value="DNA helicase RuvA subunit, C-terminal domain"/>
    <property type="match status" value="1"/>
</dbReference>
<dbReference type="PANTHER" id="PTHR11741">
    <property type="entry name" value="ELONGATION FACTOR TS"/>
    <property type="match status" value="1"/>
</dbReference>
<dbReference type="InterPro" id="IPR018101">
    <property type="entry name" value="Transl_elong_Ts_CS"/>
</dbReference>
<dbReference type="Gene3D" id="3.30.479.20">
    <property type="entry name" value="Elongation factor Ts, dimerisation domain"/>
    <property type="match status" value="1"/>
</dbReference>
<feature type="region of interest" description="Involved in Mg(2+) ion dislocation from EF-Tu" evidence="5">
    <location>
        <begin position="81"/>
        <end position="84"/>
    </location>
</feature>
<dbReference type="PANTHER" id="PTHR11741:SF0">
    <property type="entry name" value="ELONGATION FACTOR TS, MITOCHONDRIAL"/>
    <property type="match status" value="1"/>
</dbReference>
<comment type="caution">
    <text evidence="9">The sequence shown here is derived from an EMBL/GenBank/DDBJ whole genome shotgun (WGS) entry which is preliminary data.</text>
</comment>
<dbReference type="HAMAP" id="MF_00050">
    <property type="entry name" value="EF_Ts"/>
    <property type="match status" value="1"/>
</dbReference>
<gene>
    <name evidence="5 9" type="primary">tsf</name>
    <name evidence="9" type="ORF">CEE36_06055</name>
</gene>
<dbReference type="SUPFAM" id="SSF54713">
    <property type="entry name" value="Elongation factor Ts (EF-Ts), dimerisation domain"/>
    <property type="match status" value="1"/>
</dbReference>
<evidence type="ECO:0000256" key="2">
    <source>
        <dbReference type="ARBA" id="ARBA00016956"/>
    </source>
</evidence>
<proteinExistence type="inferred from homology"/>